<keyword evidence="1 5" id="KW-1003">Cell membrane</keyword>
<gene>
    <name evidence="5 6" type="primary">yciB</name>
    <name evidence="6" type="ORF">SULPSESMR1_00844</name>
</gene>
<evidence type="ECO:0000313" key="7">
    <source>
        <dbReference type="Proteomes" id="UP000199754"/>
    </source>
</evidence>
<protein>
    <recommendedName>
        <fullName evidence="5">Inner membrane-spanning protein YciB</fullName>
    </recommendedName>
</protein>
<keyword evidence="3 5" id="KW-1133">Transmembrane helix</keyword>
<feature type="transmembrane region" description="Helical" evidence="5">
    <location>
        <begin position="143"/>
        <end position="161"/>
    </location>
</feature>
<keyword evidence="4 5" id="KW-0472">Membrane</keyword>
<dbReference type="EMBL" id="CP022415">
    <property type="protein sequence ID" value="ASM71675.1"/>
    <property type="molecule type" value="Genomic_DNA"/>
</dbReference>
<dbReference type="AlphaFoldDB" id="A0A221JY50"/>
<comment type="subcellular location">
    <subcellularLocation>
        <location evidence="5">Cell inner membrane</location>
        <topology evidence="5">Multi-pass membrane protein</topology>
    </subcellularLocation>
</comment>
<keyword evidence="7" id="KW-1185">Reference proteome</keyword>
<evidence type="ECO:0000256" key="5">
    <source>
        <dbReference type="HAMAP-Rule" id="MF_00189"/>
    </source>
</evidence>
<dbReference type="HAMAP" id="MF_00189">
    <property type="entry name" value="YciB"/>
    <property type="match status" value="1"/>
</dbReference>
<feature type="transmembrane region" description="Helical" evidence="5">
    <location>
        <begin position="109"/>
        <end position="131"/>
    </location>
</feature>
<evidence type="ECO:0000256" key="4">
    <source>
        <dbReference type="ARBA" id="ARBA00023136"/>
    </source>
</evidence>
<evidence type="ECO:0000256" key="3">
    <source>
        <dbReference type="ARBA" id="ARBA00022989"/>
    </source>
</evidence>
<keyword evidence="5" id="KW-0997">Cell inner membrane</keyword>
<feature type="transmembrane region" description="Helical" evidence="5">
    <location>
        <begin position="173"/>
        <end position="191"/>
    </location>
</feature>
<feature type="transmembrane region" description="Helical" evidence="5">
    <location>
        <begin position="16"/>
        <end position="36"/>
    </location>
</feature>
<dbReference type="InterPro" id="IPR006008">
    <property type="entry name" value="YciB"/>
</dbReference>
<dbReference type="RefSeq" id="WP_089419692.1">
    <property type="nucleotide sequence ID" value="NZ_CP022415.1"/>
</dbReference>
<dbReference type="KEGG" id="spse:SULPSESMR1_00844"/>
<feature type="transmembrane region" description="Helical" evidence="5">
    <location>
        <begin position="79"/>
        <end position="97"/>
    </location>
</feature>
<comment type="similarity">
    <text evidence="5">Belongs to the YciB family.</text>
</comment>
<comment type="function">
    <text evidence="5">Plays a role in cell envelope biogenesis, maintenance of cell envelope integrity and membrane homeostasis.</text>
</comment>
<dbReference type="STRING" id="1402135.SAMN05444149_10581"/>
<keyword evidence="2 5" id="KW-0812">Transmembrane</keyword>
<reference evidence="6 7" key="1">
    <citation type="submission" date="2017-07" db="EMBL/GenBank/DDBJ databases">
        <title>Genome Sequence of Sulfitobacter pseudonitzschiae Strain SMR1 Isolated from a culture of the Diatom Skeletonema marinoi.</title>
        <authorList>
            <person name="Topel M."/>
            <person name="Pinder M.I.M."/>
            <person name="Johansson O.N."/>
            <person name="Kourtchenko O."/>
            <person name="Godhe A."/>
            <person name="Clarke A.K."/>
        </authorList>
    </citation>
    <scope>NUCLEOTIDE SEQUENCE [LARGE SCALE GENOMIC DNA]</scope>
    <source>
        <strain evidence="6 7">SMR1</strain>
    </source>
</reference>
<dbReference type="PANTHER" id="PTHR36917:SF1">
    <property type="entry name" value="INNER MEMBRANE-SPANNING PROTEIN YCIB"/>
    <property type="match status" value="1"/>
</dbReference>
<name>A0A221JY50_9RHOB</name>
<evidence type="ECO:0000313" key="6">
    <source>
        <dbReference type="EMBL" id="ASM71675.1"/>
    </source>
</evidence>
<dbReference type="Pfam" id="PF04279">
    <property type="entry name" value="IspA"/>
    <property type="match status" value="1"/>
</dbReference>
<dbReference type="GO" id="GO:0005886">
    <property type="term" value="C:plasma membrane"/>
    <property type="evidence" value="ECO:0007669"/>
    <property type="project" value="UniProtKB-SubCell"/>
</dbReference>
<organism evidence="6 7">
    <name type="scientific">Pseudosulfitobacter pseudonitzschiae</name>
    <dbReference type="NCBI Taxonomy" id="1402135"/>
    <lineage>
        <taxon>Bacteria</taxon>
        <taxon>Pseudomonadati</taxon>
        <taxon>Pseudomonadota</taxon>
        <taxon>Alphaproteobacteria</taxon>
        <taxon>Rhodobacterales</taxon>
        <taxon>Roseobacteraceae</taxon>
        <taxon>Pseudosulfitobacter</taxon>
    </lineage>
</organism>
<sequence>MTNQTPESDKREINPFLKSALDFGPILVFFVAYLLLKDHIFTIGGTEYDGFIIVTAAFIPLLIASTGALWFLTGKVSRMQVATLVLVVIFGGLSVWLNDDRFFKMKPTMIYLLFGGMLGFGLLRGASYLKYVMEGMMPLQDTGWMILTRRLMLFFFGLAILNEVIWRTQSTEIWVYFKTFGLSIAVFGFFMSQSKLFQTYGIEDAKGSDTSDG</sequence>
<evidence type="ECO:0000256" key="1">
    <source>
        <dbReference type="ARBA" id="ARBA00022475"/>
    </source>
</evidence>
<dbReference type="OrthoDB" id="9788219at2"/>
<dbReference type="Proteomes" id="UP000199754">
    <property type="component" value="Chromosome"/>
</dbReference>
<accession>A0A221JY50</accession>
<evidence type="ECO:0000256" key="2">
    <source>
        <dbReference type="ARBA" id="ARBA00022692"/>
    </source>
</evidence>
<feature type="transmembrane region" description="Helical" evidence="5">
    <location>
        <begin position="48"/>
        <end position="73"/>
    </location>
</feature>
<proteinExistence type="inferred from homology"/>
<dbReference type="PANTHER" id="PTHR36917">
    <property type="entry name" value="INTRACELLULAR SEPTATION PROTEIN A-RELATED"/>
    <property type="match status" value="1"/>
</dbReference>